<dbReference type="GO" id="GO:0005634">
    <property type="term" value="C:nucleus"/>
    <property type="evidence" value="ECO:0007669"/>
    <property type="project" value="TreeGrafter"/>
</dbReference>
<evidence type="ECO:0000313" key="5">
    <source>
        <dbReference type="WBParaSite" id="Hba_11780"/>
    </source>
</evidence>
<feature type="compositionally biased region" description="Polar residues" evidence="3">
    <location>
        <begin position="429"/>
        <end position="443"/>
    </location>
</feature>
<organism evidence="4 5">
    <name type="scientific">Heterorhabditis bacteriophora</name>
    <name type="common">Entomopathogenic nematode worm</name>
    <dbReference type="NCBI Taxonomy" id="37862"/>
    <lineage>
        <taxon>Eukaryota</taxon>
        <taxon>Metazoa</taxon>
        <taxon>Ecdysozoa</taxon>
        <taxon>Nematoda</taxon>
        <taxon>Chromadorea</taxon>
        <taxon>Rhabditida</taxon>
        <taxon>Rhabditina</taxon>
        <taxon>Rhabditomorpha</taxon>
        <taxon>Strongyloidea</taxon>
        <taxon>Heterorhabditidae</taxon>
        <taxon>Heterorhabditis</taxon>
    </lineage>
</organism>
<feature type="compositionally biased region" description="Basic and acidic residues" evidence="3">
    <location>
        <begin position="250"/>
        <end position="260"/>
    </location>
</feature>
<feature type="region of interest" description="Disordered" evidence="3">
    <location>
        <begin position="523"/>
        <end position="560"/>
    </location>
</feature>
<proteinExistence type="predicted"/>
<feature type="compositionally biased region" description="Basic and acidic residues" evidence="3">
    <location>
        <begin position="204"/>
        <end position="213"/>
    </location>
</feature>
<comment type="subcellular location">
    <subcellularLocation>
        <location evidence="1">Cytoplasm</location>
    </subcellularLocation>
</comment>
<evidence type="ECO:0000256" key="1">
    <source>
        <dbReference type="ARBA" id="ARBA00004496"/>
    </source>
</evidence>
<dbReference type="PANTHER" id="PTHR12269">
    <property type="entry name" value="EUKARYOTIC TRANSLATION INITIATION FACTOR 4E TRANSPORTER"/>
    <property type="match status" value="1"/>
</dbReference>
<feature type="compositionally biased region" description="Polar residues" evidence="3">
    <location>
        <begin position="185"/>
        <end position="202"/>
    </location>
</feature>
<name>A0A1I7X2Z0_HETBA</name>
<dbReference type="WBParaSite" id="Hba_11780">
    <property type="protein sequence ID" value="Hba_11780"/>
    <property type="gene ID" value="Hba_11780"/>
</dbReference>
<feature type="compositionally biased region" description="Basic and acidic residues" evidence="3">
    <location>
        <begin position="227"/>
        <end position="238"/>
    </location>
</feature>
<dbReference type="GO" id="GO:0003729">
    <property type="term" value="F:mRNA binding"/>
    <property type="evidence" value="ECO:0007669"/>
    <property type="project" value="TreeGrafter"/>
</dbReference>
<feature type="compositionally biased region" description="Polar residues" evidence="3">
    <location>
        <begin position="480"/>
        <end position="503"/>
    </location>
</feature>
<feature type="compositionally biased region" description="Polar residues" evidence="3">
    <location>
        <begin position="214"/>
        <end position="226"/>
    </location>
</feature>
<dbReference type="AlphaFoldDB" id="A0A1I7X2Z0"/>
<feature type="compositionally biased region" description="Basic and acidic residues" evidence="3">
    <location>
        <begin position="452"/>
        <end position="470"/>
    </location>
</feature>
<feature type="compositionally biased region" description="Polar residues" evidence="3">
    <location>
        <begin position="408"/>
        <end position="420"/>
    </location>
</feature>
<evidence type="ECO:0000313" key="4">
    <source>
        <dbReference type="Proteomes" id="UP000095283"/>
    </source>
</evidence>
<feature type="compositionally biased region" description="Low complexity" evidence="3">
    <location>
        <begin position="533"/>
        <end position="546"/>
    </location>
</feature>
<keyword evidence="2" id="KW-0963">Cytoplasm</keyword>
<feature type="region of interest" description="Disordered" evidence="3">
    <location>
        <begin position="344"/>
        <end position="503"/>
    </location>
</feature>
<reference evidence="5" key="1">
    <citation type="submission" date="2016-11" db="UniProtKB">
        <authorList>
            <consortium name="WormBaseParasite"/>
        </authorList>
    </citation>
    <scope>IDENTIFICATION</scope>
</reference>
<keyword evidence="4" id="KW-1185">Reference proteome</keyword>
<dbReference type="GO" id="GO:0017148">
    <property type="term" value="P:negative regulation of translation"/>
    <property type="evidence" value="ECO:0007669"/>
    <property type="project" value="TreeGrafter"/>
</dbReference>
<feature type="compositionally biased region" description="Polar residues" evidence="3">
    <location>
        <begin position="298"/>
        <end position="320"/>
    </location>
</feature>
<dbReference type="PANTHER" id="PTHR12269:SF1">
    <property type="entry name" value="EUKARYOTIC TRANSLATION INITIATION FACTOR 4E TRANSPORTER"/>
    <property type="match status" value="1"/>
</dbReference>
<feature type="region of interest" description="Disordered" evidence="3">
    <location>
        <begin position="100"/>
        <end position="327"/>
    </location>
</feature>
<feature type="compositionally biased region" description="Polar residues" evidence="3">
    <location>
        <begin position="523"/>
        <end position="532"/>
    </location>
</feature>
<evidence type="ECO:0000256" key="3">
    <source>
        <dbReference type="SAM" id="MobiDB-lite"/>
    </source>
</evidence>
<dbReference type="Proteomes" id="UP000095283">
    <property type="component" value="Unplaced"/>
</dbReference>
<sequence>MSSQSEDEDGVHPLVSNLLGQKFIPRTGHVFRYDRDEMMRLSRVPLSVSRPENLSVDFNGEDGKFSPFKWLEHRWEVEGIKNRAPAKKLQDVLNAGAMDENAGLSPQRRGWSGGCRAPQASDDKGKEANSGGGFGIDGWNVSDGRSDREKDRLGSTGTKNWRSGANGGAEKYSVAKSNDFKLPFQKTSGTSDRNGRSSTWRSGTEAKERERSHMFSNSSGKFVQSKNYRDDRNERMPEWADGPTTMDDMIELRGFEEPAKKGKKNASNRERGAREREKEEKEKKLEAKRDRENGKMQIETQQRSVSRESSSGCATSTGSMPTALPESDAELAAILGLLDMQDDMGCMFEKPSPPKENVAATPASSGSRLSRFFKNSNQESGAPQSNHAQPSSHAQPPTGSGSVAPGTFRSSSQEDPQMSNPLLAKIFAQTPSSGGHSPQSCTVPTIGGVRGMRLEDIEKAIGSKGNEPRPESMVPGVDRSGSSFVPASVPSGSTGMPSELSQVGPIQSPLEKLLAAAGVQPAQFTGGVSDSVPSHSSRIPPSARPISLEELERTLTEQSK</sequence>
<feature type="compositionally biased region" description="Basic and acidic residues" evidence="3">
    <location>
        <begin position="267"/>
        <end position="294"/>
    </location>
</feature>
<feature type="compositionally biased region" description="Basic and acidic residues" evidence="3">
    <location>
        <begin position="144"/>
        <end position="153"/>
    </location>
</feature>
<accession>A0A1I7X2Z0</accession>
<protein>
    <submittedName>
        <fullName evidence="5">Eukaryotic translation initiation factor 4E transporter</fullName>
    </submittedName>
</protein>
<evidence type="ECO:0000256" key="2">
    <source>
        <dbReference type="ARBA" id="ARBA00022490"/>
    </source>
</evidence>
<dbReference type="InterPro" id="IPR018862">
    <property type="entry name" value="eIF4E-T"/>
</dbReference>
<feature type="compositionally biased region" description="Basic and acidic residues" evidence="3">
    <location>
        <begin position="550"/>
        <end position="560"/>
    </location>
</feature>
<dbReference type="GO" id="GO:0036464">
    <property type="term" value="C:cytoplasmic ribonucleoprotein granule"/>
    <property type="evidence" value="ECO:0007669"/>
    <property type="project" value="UniProtKB-ARBA"/>
</dbReference>
<feature type="compositionally biased region" description="Polar residues" evidence="3">
    <location>
        <begin position="362"/>
        <end position="401"/>
    </location>
</feature>